<protein>
    <submittedName>
        <fullName evidence="1">Uncharacterized protein</fullName>
    </submittedName>
</protein>
<evidence type="ECO:0000313" key="1">
    <source>
        <dbReference type="EMBL" id="TKT72162.1"/>
    </source>
</evidence>
<gene>
    <name evidence="1" type="ORF">YH63_012440</name>
</gene>
<organism evidence="1 2">
    <name type="scientific">Afipia massiliensis</name>
    <dbReference type="NCBI Taxonomy" id="211460"/>
    <lineage>
        <taxon>Bacteria</taxon>
        <taxon>Pseudomonadati</taxon>
        <taxon>Pseudomonadota</taxon>
        <taxon>Alphaproteobacteria</taxon>
        <taxon>Hyphomicrobiales</taxon>
        <taxon>Nitrobacteraceae</taxon>
        <taxon>Afipia</taxon>
    </lineage>
</organism>
<dbReference type="EMBL" id="LBIA02000001">
    <property type="protein sequence ID" value="TKT72162.1"/>
    <property type="molecule type" value="Genomic_DNA"/>
</dbReference>
<dbReference type="AlphaFoldDB" id="A0A4U6BP63"/>
<dbReference type="OrthoDB" id="9775927at2"/>
<accession>A0A4U6BP63</accession>
<dbReference type="STRING" id="211460.YH63_06560"/>
<dbReference type="Proteomes" id="UP000034832">
    <property type="component" value="Unassembled WGS sequence"/>
</dbReference>
<dbReference type="InterPro" id="IPR029024">
    <property type="entry name" value="TerB-like"/>
</dbReference>
<dbReference type="SUPFAM" id="SSF158682">
    <property type="entry name" value="TerB-like"/>
    <property type="match status" value="1"/>
</dbReference>
<evidence type="ECO:0000313" key="2">
    <source>
        <dbReference type="Proteomes" id="UP000034832"/>
    </source>
</evidence>
<keyword evidence="2" id="KW-1185">Reference proteome</keyword>
<comment type="caution">
    <text evidence="1">The sequence shown here is derived from an EMBL/GenBank/DDBJ whole genome shotgun (WGS) entry which is preliminary data.</text>
</comment>
<proteinExistence type="predicted"/>
<reference evidence="1" key="1">
    <citation type="submission" date="2019-04" db="EMBL/GenBank/DDBJ databases">
        <title>Whole genome sequencing of cave bacteria.</title>
        <authorList>
            <person name="Gan H.M."/>
            <person name="Barton H."/>
            <person name="Savka M.A."/>
        </authorList>
    </citation>
    <scope>NUCLEOTIDE SEQUENCE [LARGE SCALE GENOMIC DNA]</scope>
    <source>
        <strain evidence="1">LC387</strain>
    </source>
</reference>
<dbReference type="RefSeq" id="WP_046827332.1">
    <property type="nucleotide sequence ID" value="NZ_LBIA02000001.1"/>
</dbReference>
<name>A0A4U6BP63_9BRAD</name>
<sequence length="312" mass="33476">MHIPATLDQARSTLAVMLGIAATEGLPDTIDHETIAAATRYVFHLEPQFGLAGLTPLSPYRQAELAADPALAAQAVSFAAVMAFVGGTLDSAKLSAVVKLADQLGVRDDFVHDLARLALGDMEEAKAHMIHANLESVTGRAWATAEMGPWLQPYDAQPDPALATRFHALARLPEDTFGHAFAMFYKANNYAYPGEPTALNFEFAVPHDSTHVLAGYDTSPRGELLTSVLTATMHRSHAMSGHVLPVILSWHLGIPLNDVAGAATGAFEPEEFFYAWARGEDTSADLFSPEWNFWSAAIQPIAAVREAVGLTG</sequence>